<dbReference type="HOGENOM" id="CLU_1970638_0_0_1"/>
<sequence>MTIKLLSTVMVQCRHHTLRRRPLLKPATLINNLGLQYNNHNYNPRSSPPKHFKGCSRPCEIYHTRPSIFTVYSTKENKILHIIATSHHGLVSMRLREAFYISKMPECCRAAGYIRAQTTPSPNCLVE</sequence>
<gene>
    <name evidence="1" type="ORF">FOZG_03767</name>
</gene>
<reference evidence="1" key="1">
    <citation type="submission" date="2011-06" db="EMBL/GenBank/DDBJ databases">
        <title>The Genome Sequence of Fusarium oxysporum Fo47.</title>
        <authorList>
            <consortium name="The Broad Institute Genome Sequencing Platform"/>
            <person name="Ma L.-J."/>
            <person name="Gale L.R."/>
            <person name="Schwartz D.C."/>
            <person name="Zhou S."/>
            <person name="Corby-Kistler H."/>
            <person name="Young S.K."/>
            <person name="Zeng Q."/>
            <person name="Gargeya S."/>
            <person name="Fitzgerald M."/>
            <person name="Haas B."/>
            <person name="Abouelleil A."/>
            <person name="Alvarado L."/>
            <person name="Arachchi H.M."/>
            <person name="Berlin A."/>
            <person name="Brown A."/>
            <person name="Chapman S.B."/>
            <person name="Chen Z."/>
            <person name="Dunbar C."/>
            <person name="Freedman E."/>
            <person name="Gearin G."/>
            <person name="Gellesch M."/>
            <person name="Goldberg J."/>
            <person name="Griggs A."/>
            <person name="Gujja S."/>
            <person name="Heiman D."/>
            <person name="Howarth C."/>
            <person name="Larson L."/>
            <person name="Lui A."/>
            <person name="MacDonald P.J.P."/>
            <person name="Mehta T."/>
            <person name="Montmayeur A."/>
            <person name="Murphy C."/>
            <person name="Neiman D."/>
            <person name="Pearson M."/>
            <person name="Priest M."/>
            <person name="Roberts A."/>
            <person name="Saif S."/>
            <person name="Shea T."/>
            <person name="Shenoy N."/>
            <person name="Sisk P."/>
            <person name="Stolte C."/>
            <person name="Sykes S."/>
            <person name="Wortman J."/>
            <person name="Nusbaum C."/>
            <person name="Birren B."/>
        </authorList>
    </citation>
    <scope>NUCLEOTIDE SEQUENCE [LARGE SCALE GENOMIC DNA]</scope>
    <source>
        <strain evidence="1">Fo47</strain>
    </source>
</reference>
<name>W9KZ57_FUSOX</name>
<proteinExistence type="predicted"/>
<reference evidence="1" key="2">
    <citation type="submission" date="2012-06" db="EMBL/GenBank/DDBJ databases">
        <title>Annotation of the Genome Sequence of Fusarium oxysporum Fo47.</title>
        <authorList>
            <consortium name="The Broad Institute Genomics Platform"/>
            <person name="Ma L.-J."/>
            <person name="Corby-Kistler H."/>
            <person name="Broz K."/>
            <person name="Gale L.R."/>
            <person name="Jonkers W."/>
            <person name="O'Donnell K."/>
            <person name="Ploetz R."/>
            <person name="Steinberg C."/>
            <person name="Schwartz D.C."/>
            <person name="VanEtten H."/>
            <person name="Zhou S."/>
            <person name="Young S.K."/>
            <person name="Zeng Q."/>
            <person name="Gargeya S."/>
            <person name="Fitzgerald M."/>
            <person name="Abouelleil A."/>
            <person name="Alvarado L."/>
            <person name="Chapman S.B."/>
            <person name="Gainer-Dewar J."/>
            <person name="Goldberg J."/>
            <person name="Griggs A."/>
            <person name="Gujja S."/>
            <person name="Hansen M."/>
            <person name="Howarth C."/>
            <person name="Imamovic A."/>
            <person name="Ireland A."/>
            <person name="Larimer J."/>
            <person name="McCowan C."/>
            <person name="Murphy C."/>
            <person name="Pearson M."/>
            <person name="Poon T.W."/>
            <person name="Priest M."/>
            <person name="Roberts A."/>
            <person name="Saif S."/>
            <person name="Shea T."/>
            <person name="Sykes S."/>
            <person name="Wortman J."/>
            <person name="Nusbaum C."/>
            <person name="Birren B."/>
        </authorList>
    </citation>
    <scope>NUCLEOTIDE SEQUENCE</scope>
    <source>
        <strain evidence="1">Fo47</strain>
    </source>
</reference>
<organism evidence="1">
    <name type="scientific">Fusarium oxysporum Fo47</name>
    <dbReference type="NCBI Taxonomy" id="660027"/>
    <lineage>
        <taxon>Eukaryota</taxon>
        <taxon>Fungi</taxon>
        <taxon>Dikarya</taxon>
        <taxon>Ascomycota</taxon>
        <taxon>Pezizomycotina</taxon>
        <taxon>Sordariomycetes</taxon>
        <taxon>Hypocreomycetidae</taxon>
        <taxon>Hypocreales</taxon>
        <taxon>Nectriaceae</taxon>
        <taxon>Fusarium</taxon>
        <taxon>Fusarium oxysporum species complex</taxon>
    </lineage>
</organism>
<dbReference type="Proteomes" id="UP000030766">
    <property type="component" value="Unassembled WGS sequence"/>
</dbReference>
<dbReference type="VEuPathDB" id="FungiDB:FOZG_03767"/>
<dbReference type="EMBL" id="JH717897">
    <property type="protein sequence ID" value="EWZ48064.1"/>
    <property type="molecule type" value="Genomic_DNA"/>
</dbReference>
<dbReference type="AlphaFoldDB" id="W9KZ57"/>
<evidence type="ECO:0000313" key="1">
    <source>
        <dbReference type="EMBL" id="EWZ48064.1"/>
    </source>
</evidence>
<accession>W9KZ57</accession>
<protein>
    <submittedName>
        <fullName evidence="1">Uncharacterized protein</fullName>
    </submittedName>
</protein>